<dbReference type="InterPro" id="IPR025348">
    <property type="entry name" value="DUF4252"/>
</dbReference>
<organism evidence="1 2">
    <name type="scientific">Mesonia sediminis</name>
    <dbReference type="NCBI Taxonomy" id="1703946"/>
    <lineage>
        <taxon>Bacteria</taxon>
        <taxon>Pseudomonadati</taxon>
        <taxon>Bacteroidota</taxon>
        <taxon>Flavobacteriia</taxon>
        <taxon>Flavobacteriales</taxon>
        <taxon>Flavobacteriaceae</taxon>
        <taxon>Mesonia</taxon>
    </lineage>
</organism>
<keyword evidence="2" id="KW-1185">Reference proteome</keyword>
<name>A0ABW5SDB8_9FLAO</name>
<comment type="caution">
    <text evidence="1">The sequence shown here is derived from an EMBL/GenBank/DDBJ whole genome shotgun (WGS) entry which is preliminary data.</text>
</comment>
<dbReference type="EMBL" id="JBHULZ010000026">
    <property type="protein sequence ID" value="MFD2697645.1"/>
    <property type="molecule type" value="Genomic_DNA"/>
</dbReference>
<proteinExistence type="predicted"/>
<gene>
    <name evidence="1" type="ORF">ACFSQ0_06540</name>
</gene>
<evidence type="ECO:0000313" key="1">
    <source>
        <dbReference type="EMBL" id="MFD2697645.1"/>
    </source>
</evidence>
<sequence length="185" mass="20789">MKSIFQIFFLLILGVQFSGCNQEPTLQKYFVNHQNNENYVMVDLPAGMFLSFNDELANADQEAIESIKKVSVLAYPLNGSNTANYESEVAVLNKILSQEKYKLLMKIGNTTKGMRIAYLGEEKAIDEVVFFGNDSDKGFIVARVLGEKMNVGELMKLVGNLENGDIKLNLKQFESTLKKLDEIES</sequence>
<reference evidence="2" key="1">
    <citation type="journal article" date="2019" name="Int. J. Syst. Evol. Microbiol.">
        <title>The Global Catalogue of Microorganisms (GCM) 10K type strain sequencing project: providing services to taxonomists for standard genome sequencing and annotation.</title>
        <authorList>
            <consortium name="The Broad Institute Genomics Platform"/>
            <consortium name="The Broad Institute Genome Sequencing Center for Infectious Disease"/>
            <person name="Wu L."/>
            <person name="Ma J."/>
        </authorList>
    </citation>
    <scope>NUCLEOTIDE SEQUENCE [LARGE SCALE GENOMIC DNA]</scope>
    <source>
        <strain evidence="2">KCTC 42255</strain>
    </source>
</reference>
<evidence type="ECO:0000313" key="2">
    <source>
        <dbReference type="Proteomes" id="UP001597357"/>
    </source>
</evidence>
<accession>A0ABW5SDB8</accession>
<dbReference type="Proteomes" id="UP001597357">
    <property type="component" value="Unassembled WGS sequence"/>
</dbReference>
<dbReference type="RefSeq" id="WP_379045877.1">
    <property type="nucleotide sequence ID" value="NZ_JBHULZ010000026.1"/>
</dbReference>
<dbReference type="Pfam" id="PF14060">
    <property type="entry name" value="DUF4252"/>
    <property type="match status" value="1"/>
</dbReference>
<protein>
    <submittedName>
        <fullName evidence="1">DUF4252 domain-containing protein</fullName>
    </submittedName>
</protein>